<dbReference type="Proteomes" id="UP000256328">
    <property type="component" value="Unassembled WGS sequence"/>
</dbReference>
<protein>
    <submittedName>
        <fullName evidence="2">Uncharacterized protein</fullName>
    </submittedName>
</protein>
<evidence type="ECO:0000256" key="1">
    <source>
        <dbReference type="SAM" id="MobiDB-lite"/>
    </source>
</evidence>
<dbReference type="AlphaFoldDB" id="A0A3D8R831"/>
<feature type="compositionally biased region" description="Basic and acidic residues" evidence="1">
    <location>
        <begin position="298"/>
        <end position="319"/>
    </location>
</feature>
<comment type="caution">
    <text evidence="2">The sequence shown here is derived from an EMBL/GenBank/DDBJ whole genome shotgun (WGS) entry which is preliminary data.</text>
</comment>
<dbReference type="EMBL" id="PDLN01000012">
    <property type="protein sequence ID" value="RDW70068.1"/>
    <property type="molecule type" value="Genomic_DNA"/>
</dbReference>
<evidence type="ECO:0000313" key="3">
    <source>
        <dbReference type="Proteomes" id="UP000256328"/>
    </source>
</evidence>
<proteinExistence type="predicted"/>
<gene>
    <name evidence="2" type="ORF">BP5796_08465</name>
</gene>
<name>A0A3D8R831_9HELO</name>
<reference evidence="2 3" key="1">
    <citation type="journal article" date="2018" name="IMA Fungus">
        <title>IMA Genome-F 9: Draft genome sequence of Annulohypoxylon stygium, Aspergillus mulundensis, Berkeleyomyces basicola (syn. Thielaviopsis basicola), Ceratocystis smalleyi, two Cercospora beticola strains, Coleophoma cylindrospora, Fusarium fracticaudum, Phialophora cf. hyalina, and Morchella septimelata.</title>
        <authorList>
            <person name="Wingfield B.D."/>
            <person name="Bills G.F."/>
            <person name="Dong Y."/>
            <person name="Huang W."/>
            <person name="Nel W.J."/>
            <person name="Swalarsk-Parry B.S."/>
            <person name="Vaghefi N."/>
            <person name="Wilken P.M."/>
            <person name="An Z."/>
            <person name="de Beer Z.W."/>
            <person name="De Vos L."/>
            <person name="Chen L."/>
            <person name="Duong T.A."/>
            <person name="Gao Y."/>
            <person name="Hammerbacher A."/>
            <person name="Kikkert J.R."/>
            <person name="Li Y."/>
            <person name="Li H."/>
            <person name="Li K."/>
            <person name="Li Q."/>
            <person name="Liu X."/>
            <person name="Ma X."/>
            <person name="Naidoo K."/>
            <person name="Pethybridge S.J."/>
            <person name="Sun J."/>
            <person name="Steenkamp E.T."/>
            <person name="van der Nest M.A."/>
            <person name="van Wyk S."/>
            <person name="Wingfield M.J."/>
            <person name="Xiong C."/>
            <person name="Yue Q."/>
            <person name="Zhang X."/>
        </authorList>
    </citation>
    <scope>NUCLEOTIDE SEQUENCE [LARGE SCALE GENOMIC DNA]</scope>
    <source>
        <strain evidence="2 3">BP5796</strain>
    </source>
</reference>
<feature type="region of interest" description="Disordered" evidence="1">
    <location>
        <begin position="266"/>
        <end position="332"/>
    </location>
</feature>
<dbReference type="OrthoDB" id="10349751at2759"/>
<organism evidence="2 3">
    <name type="scientific">Coleophoma crateriformis</name>
    <dbReference type="NCBI Taxonomy" id="565419"/>
    <lineage>
        <taxon>Eukaryota</taxon>
        <taxon>Fungi</taxon>
        <taxon>Dikarya</taxon>
        <taxon>Ascomycota</taxon>
        <taxon>Pezizomycotina</taxon>
        <taxon>Leotiomycetes</taxon>
        <taxon>Helotiales</taxon>
        <taxon>Dermateaceae</taxon>
        <taxon>Coleophoma</taxon>
    </lineage>
</organism>
<accession>A0A3D8R831</accession>
<evidence type="ECO:0000313" key="2">
    <source>
        <dbReference type="EMBL" id="RDW70068.1"/>
    </source>
</evidence>
<keyword evidence="3" id="KW-1185">Reference proteome</keyword>
<sequence length="332" mass="37961">MASDQAFDTNSVGQRHGLPLPVEIRLMILRFALEPTSAMKIRPTKAGKEKKGKDLGMSPSYFSSMTVTQRLAKNNGYQNLQLTCKQFREDLTRPDFLYAGKTFQFRAPHRTLRYFQAIGAGRADQIQSLELDYNIFWFNTNSGACDRVFKRLRNCQKLKHLSLCIKEPSRISPFWYRDEGISGKTFLSWDEFRTNSFRSLTDLRGLETFKMPVHYSTLRRIWPLTFTGANMPVAMAQFRALSKGIEKAVTAKKVDVPLLLEDKEKTKGTRRKPVKDQITTQDTDNLGIEHGNGQANEYQKDEDNDKTQDVNDSEVKDIDQNAGEAQPDNKSL</sequence>